<keyword evidence="1" id="KW-0732">Signal</keyword>
<sequence length="89" mass="10023">MHREGKFHIICLAATCWALWRARNSISFEKKICEISFGDHGLILYYFWEALQNEGDKEILEAGAEALKSAALSLHPHEAPPEDTGIVLL</sequence>
<reference evidence="2 3" key="1">
    <citation type="submission" date="2016-09" db="EMBL/GenBank/DDBJ databases">
        <title>The draft genome of Dichanthelium oligosanthes: A C3 panicoid grass species.</title>
        <authorList>
            <person name="Studer A.J."/>
            <person name="Schnable J.C."/>
            <person name="Brutnell T.P."/>
        </authorList>
    </citation>
    <scope>NUCLEOTIDE SEQUENCE [LARGE SCALE GENOMIC DNA]</scope>
    <source>
        <strain evidence="3">cv. Kellogg 1175</strain>
        <tissue evidence="2">Leaf</tissue>
    </source>
</reference>
<feature type="chain" id="PRO_5009188018" evidence="1">
    <location>
        <begin position="23"/>
        <end position="89"/>
    </location>
</feature>
<organism evidence="2 3">
    <name type="scientific">Dichanthelium oligosanthes</name>
    <dbReference type="NCBI Taxonomy" id="888268"/>
    <lineage>
        <taxon>Eukaryota</taxon>
        <taxon>Viridiplantae</taxon>
        <taxon>Streptophyta</taxon>
        <taxon>Embryophyta</taxon>
        <taxon>Tracheophyta</taxon>
        <taxon>Spermatophyta</taxon>
        <taxon>Magnoliopsida</taxon>
        <taxon>Liliopsida</taxon>
        <taxon>Poales</taxon>
        <taxon>Poaceae</taxon>
        <taxon>PACMAD clade</taxon>
        <taxon>Panicoideae</taxon>
        <taxon>Panicodae</taxon>
        <taxon>Paniceae</taxon>
        <taxon>Dichantheliinae</taxon>
        <taxon>Dichanthelium</taxon>
    </lineage>
</organism>
<name>A0A1E5VC84_9POAL</name>
<dbReference type="Proteomes" id="UP000095767">
    <property type="component" value="Unassembled WGS sequence"/>
</dbReference>
<protein>
    <submittedName>
        <fullName evidence="2">Uncharacterized protein</fullName>
    </submittedName>
</protein>
<dbReference type="STRING" id="888268.A0A1E5VC84"/>
<evidence type="ECO:0000256" key="1">
    <source>
        <dbReference type="SAM" id="SignalP"/>
    </source>
</evidence>
<comment type="caution">
    <text evidence="2">The sequence shown here is derived from an EMBL/GenBank/DDBJ whole genome shotgun (WGS) entry which is preliminary data.</text>
</comment>
<feature type="signal peptide" evidence="1">
    <location>
        <begin position="1"/>
        <end position="22"/>
    </location>
</feature>
<dbReference type="AlphaFoldDB" id="A0A1E5VC84"/>
<evidence type="ECO:0000313" key="3">
    <source>
        <dbReference type="Proteomes" id="UP000095767"/>
    </source>
</evidence>
<keyword evidence="3" id="KW-1185">Reference proteome</keyword>
<accession>A0A1E5VC84</accession>
<gene>
    <name evidence="2" type="ORF">BAE44_0016233</name>
</gene>
<dbReference type="EMBL" id="LWDX02044510">
    <property type="protein sequence ID" value="OEL22748.1"/>
    <property type="molecule type" value="Genomic_DNA"/>
</dbReference>
<evidence type="ECO:0000313" key="2">
    <source>
        <dbReference type="EMBL" id="OEL22748.1"/>
    </source>
</evidence>
<proteinExistence type="predicted"/>